<sequence length="692" mass="71995">MDVSVAQVATGSPRHCGDAAAFTPDLQHSRYMSGESDDDSAHATPSDMTLAMAQTSPRESWPSTKMRVGEEEVRKIHYIDSPAQDPIDVISALSAPPAEHNTLGTAPAAAASALISTSSAPLASSQASVSLTASVAPTTMTPHSTTASAPVAASSSASISTSTLPSALAMTSAPTQMASSGLPSLSISGKAPEANADTASADPLPSRVTSTAPSSAASTPASTPGGAPQTYARKRGRPRKHPLPDPNNMPPKAKRKLSADNAATTAKKKASAAAAARSAASSAGSLLSVPDLGRLIPQGSSSENAQTFIQNNLRLFADLFVALQKQASTDHNVREEANAELKGIAEVSVDQPQPTTQQESSAPAATATTNLGHVDASSISQAEADASIEADASDATAKVSGPSDPIRDEIKKKMADVTKGREAIQAEMLQMRVDASFFENAQKAVDERILVLRERIAKNTAILQREREATRKAREASRIAKKDRKAREKGLRDSEREERRLAQTFMQLEREIAAQEEERRRLEEAESSDEEDDHAGSGEPGTLAEDQGSTRVLDQLQGFNASMLDASPSEATSMSATATPSVNHDTPAATDRAIGFSDEELAKVLGISTSELAGFSQTLEFTSLQAPSASVSSSDADPASALASILAPGPTNDPLVTDAPDATTDSFDVAAFLEMASSFGAVPPSTEQQDGD</sequence>
<feature type="region of interest" description="Disordered" evidence="1">
    <location>
        <begin position="1"/>
        <end position="20"/>
    </location>
</feature>
<dbReference type="EMBL" id="OOIN01000006">
    <property type="protein sequence ID" value="SPO23810.1"/>
    <property type="molecule type" value="Genomic_DNA"/>
</dbReference>
<feature type="region of interest" description="Disordered" evidence="1">
    <location>
        <begin position="564"/>
        <end position="589"/>
    </location>
</feature>
<feature type="region of interest" description="Disordered" evidence="1">
    <location>
        <begin position="29"/>
        <end position="67"/>
    </location>
</feature>
<dbReference type="OrthoDB" id="2556077at2759"/>
<organism evidence="2 3">
    <name type="scientific">Ustilago trichophora</name>
    <dbReference type="NCBI Taxonomy" id="86804"/>
    <lineage>
        <taxon>Eukaryota</taxon>
        <taxon>Fungi</taxon>
        <taxon>Dikarya</taxon>
        <taxon>Basidiomycota</taxon>
        <taxon>Ustilaginomycotina</taxon>
        <taxon>Ustilaginomycetes</taxon>
        <taxon>Ustilaginales</taxon>
        <taxon>Ustilaginaceae</taxon>
        <taxon>Ustilago</taxon>
    </lineage>
</organism>
<feature type="compositionally biased region" description="Low complexity" evidence="1">
    <location>
        <begin position="209"/>
        <end position="228"/>
    </location>
</feature>
<name>A0A5C3E1C6_9BASI</name>
<feature type="region of interest" description="Disordered" evidence="1">
    <location>
        <begin position="627"/>
        <end position="662"/>
    </location>
</feature>
<feature type="compositionally biased region" description="Polar residues" evidence="1">
    <location>
        <begin position="175"/>
        <end position="187"/>
    </location>
</feature>
<dbReference type="Proteomes" id="UP000324022">
    <property type="component" value="Unassembled WGS sequence"/>
</dbReference>
<feature type="compositionally biased region" description="Polar residues" evidence="1">
    <location>
        <begin position="350"/>
        <end position="365"/>
    </location>
</feature>
<feature type="region of interest" description="Disordered" evidence="1">
    <location>
        <begin position="466"/>
        <end position="499"/>
    </location>
</feature>
<evidence type="ECO:0000256" key="1">
    <source>
        <dbReference type="SAM" id="MobiDB-lite"/>
    </source>
</evidence>
<feature type="region of interest" description="Disordered" evidence="1">
    <location>
        <begin position="514"/>
        <end position="552"/>
    </location>
</feature>
<feature type="compositionally biased region" description="Low complexity" evidence="1">
    <location>
        <begin position="627"/>
        <end position="648"/>
    </location>
</feature>
<gene>
    <name evidence="2" type="ORF">UTRI_03661_B</name>
</gene>
<feature type="region of interest" description="Disordered" evidence="1">
    <location>
        <begin position="390"/>
        <end position="410"/>
    </location>
</feature>
<evidence type="ECO:0000313" key="2">
    <source>
        <dbReference type="EMBL" id="SPO23810.1"/>
    </source>
</evidence>
<feature type="compositionally biased region" description="Basic residues" evidence="1">
    <location>
        <begin position="232"/>
        <end position="241"/>
    </location>
</feature>
<protein>
    <submittedName>
        <fullName evidence="2">Uncharacterized protein</fullName>
    </submittedName>
</protein>
<feature type="region of interest" description="Disordered" evidence="1">
    <location>
        <begin position="346"/>
        <end position="365"/>
    </location>
</feature>
<feature type="compositionally biased region" description="Polar residues" evidence="1">
    <location>
        <begin position="52"/>
        <end position="63"/>
    </location>
</feature>
<feature type="region of interest" description="Disordered" evidence="1">
    <location>
        <begin position="175"/>
        <end position="265"/>
    </location>
</feature>
<reference evidence="2 3" key="1">
    <citation type="submission" date="2018-03" db="EMBL/GenBank/DDBJ databases">
        <authorList>
            <person name="Guldener U."/>
        </authorList>
    </citation>
    <scope>NUCLEOTIDE SEQUENCE [LARGE SCALE GENOMIC DNA]</scope>
    <source>
        <strain evidence="2 3">NBRC100155</strain>
    </source>
</reference>
<keyword evidence="3" id="KW-1185">Reference proteome</keyword>
<feature type="compositionally biased region" description="Polar residues" evidence="1">
    <location>
        <begin position="569"/>
        <end position="584"/>
    </location>
</feature>
<accession>A0A5C3E1C6</accession>
<dbReference type="AlphaFoldDB" id="A0A5C3E1C6"/>
<evidence type="ECO:0000313" key="3">
    <source>
        <dbReference type="Proteomes" id="UP000324022"/>
    </source>
</evidence>
<proteinExistence type="predicted"/>
<feature type="compositionally biased region" description="Basic and acidic residues" evidence="1">
    <location>
        <begin position="514"/>
        <end position="524"/>
    </location>
</feature>